<sequence>MQVDIPSSGLIYFDVGVISKQFSLSSLKSPRECLANSNRVVVQSIFKLAVSCLWRDQFSLKKMGMGLGVSRLSRVEVAVARFEPEVRRW</sequence>
<dbReference type="AlphaFoldDB" id="A0A251TJ40"/>
<gene>
    <name evidence="2" type="ORF">HannXRQ_Chr10g0291661</name>
    <name evidence="1" type="ORF">HanXRQr2_Chr11g0496161</name>
</gene>
<dbReference type="EMBL" id="MNCJ02000326">
    <property type="protein sequence ID" value="KAF5782463.1"/>
    <property type="molecule type" value="Genomic_DNA"/>
</dbReference>
<dbReference type="EMBL" id="CM007899">
    <property type="protein sequence ID" value="OTG10799.1"/>
    <property type="molecule type" value="Genomic_DNA"/>
</dbReference>
<reference evidence="2" key="2">
    <citation type="submission" date="2017-02" db="EMBL/GenBank/DDBJ databases">
        <title>Sunflower complete genome.</title>
        <authorList>
            <person name="Langlade N."/>
            <person name="Munos S."/>
        </authorList>
    </citation>
    <scope>NUCLEOTIDE SEQUENCE [LARGE SCALE GENOMIC DNA]</scope>
    <source>
        <tissue evidence="2">Leaves</tissue>
    </source>
</reference>
<dbReference type="InParanoid" id="A0A251TJ40"/>
<evidence type="ECO:0000313" key="1">
    <source>
        <dbReference type="EMBL" id="KAF5782463.1"/>
    </source>
</evidence>
<evidence type="ECO:0000313" key="2">
    <source>
        <dbReference type="EMBL" id="OTG10799.1"/>
    </source>
</evidence>
<evidence type="ECO:0000313" key="3">
    <source>
        <dbReference type="Proteomes" id="UP000215914"/>
    </source>
</evidence>
<organism evidence="2 3">
    <name type="scientific">Helianthus annuus</name>
    <name type="common">Common sunflower</name>
    <dbReference type="NCBI Taxonomy" id="4232"/>
    <lineage>
        <taxon>Eukaryota</taxon>
        <taxon>Viridiplantae</taxon>
        <taxon>Streptophyta</taxon>
        <taxon>Embryophyta</taxon>
        <taxon>Tracheophyta</taxon>
        <taxon>Spermatophyta</taxon>
        <taxon>Magnoliopsida</taxon>
        <taxon>eudicotyledons</taxon>
        <taxon>Gunneridae</taxon>
        <taxon>Pentapetalae</taxon>
        <taxon>asterids</taxon>
        <taxon>campanulids</taxon>
        <taxon>Asterales</taxon>
        <taxon>Asteraceae</taxon>
        <taxon>Asteroideae</taxon>
        <taxon>Heliantheae alliance</taxon>
        <taxon>Heliantheae</taxon>
        <taxon>Helianthus</taxon>
    </lineage>
</organism>
<proteinExistence type="predicted"/>
<accession>A0A251TJ40</accession>
<keyword evidence="3" id="KW-1185">Reference proteome</keyword>
<dbReference type="Gramene" id="mRNA:HanXRQr2_Chr11g0496161">
    <property type="protein sequence ID" value="mRNA:HanXRQr2_Chr11g0496161"/>
    <property type="gene ID" value="HanXRQr2_Chr11g0496161"/>
</dbReference>
<name>A0A251TJ40_HELAN</name>
<protein>
    <submittedName>
        <fullName evidence="2">Uncharacterized protein</fullName>
    </submittedName>
</protein>
<dbReference type="Proteomes" id="UP000215914">
    <property type="component" value="Chromosome 10"/>
</dbReference>
<reference evidence="1" key="3">
    <citation type="submission" date="2020-06" db="EMBL/GenBank/DDBJ databases">
        <title>Helianthus annuus Genome sequencing and assembly Release 2.</title>
        <authorList>
            <person name="Gouzy J."/>
            <person name="Langlade N."/>
            <person name="Munos S."/>
        </authorList>
    </citation>
    <scope>NUCLEOTIDE SEQUENCE</scope>
    <source>
        <tissue evidence="1">Leaves</tissue>
    </source>
</reference>
<reference evidence="1 3" key="1">
    <citation type="journal article" date="2017" name="Nature">
        <title>The sunflower genome provides insights into oil metabolism, flowering and Asterid evolution.</title>
        <authorList>
            <person name="Badouin H."/>
            <person name="Gouzy J."/>
            <person name="Grassa C.J."/>
            <person name="Murat F."/>
            <person name="Staton S.E."/>
            <person name="Cottret L."/>
            <person name="Lelandais-Briere C."/>
            <person name="Owens G.L."/>
            <person name="Carrere S."/>
            <person name="Mayjonade B."/>
            <person name="Legrand L."/>
            <person name="Gill N."/>
            <person name="Kane N.C."/>
            <person name="Bowers J.E."/>
            <person name="Hubner S."/>
            <person name="Bellec A."/>
            <person name="Berard A."/>
            <person name="Berges H."/>
            <person name="Blanchet N."/>
            <person name="Boniface M.C."/>
            <person name="Brunel D."/>
            <person name="Catrice O."/>
            <person name="Chaidir N."/>
            <person name="Claudel C."/>
            <person name="Donnadieu C."/>
            <person name="Faraut T."/>
            <person name="Fievet G."/>
            <person name="Helmstetter N."/>
            <person name="King M."/>
            <person name="Knapp S.J."/>
            <person name="Lai Z."/>
            <person name="Le Paslier M.C."/>
            <person name="Lippi Y."/>
            <person name="Lorenzon L."/>
            <person name="Mandel J.R."/>
            <person name="Marage G."/>
            <person name="Marchand G."/>
            <person name="Marquand E."/>
            <person name="Bret-Mestries E."/>
            <person name="Morien E."/>
            <person name="Nambeesan S."/>
            <person name="Nguyen T."/>
            <person name="Pegot-Espagnet P."/>
            <person name="Pouilly N."/>
            <person name="Raftis F."/>
            <person name="Sallet E."/>
            <person name="Schiex T."/>
            <person name="Thomas J."/>
            <person name="Vandecasteele C."/>
            <person name="Vares D."/>
            <person name="Vear F."/>
            <person name="Vautrin S."/>
            <person name="Crespi M."/>
            <person name="Mangin B."/>
            <person name="Burke J.M."/>
            <person name="Salse J."/>
            <person name="Munos S."/>
            <person name="Vincourt P."/>
            <person name="Rieseberg L.H."/>
            <person name="Langlade N.B."/>
        </authorList>
    </citation>
    <scope>NUCLEOTIDE SEQUENCE [LARGE SCALE GENOMIC DNA]</scope>
    <source>
        <strain evidence="3">cv. SF193</strain>
        <tissue evidence="1">Leaves</tissue>
    </source>
</reference>